<dbReference type="RefSeq" id="WP_013908276.1">
    <property type="nucleotide sequence ID" value="NC_015681.1"/>
</dbReference>
<dbReference type="GO" id="GO:0006508">
    <property type="term" value="P:proteolysis"/>
    <property type="evidence" value="ECO:0007669"/>
    <property type="project" value="UniProtKB-KW"/>
</dbReference>
<feature type="active site" evidence="12">
    <location>
        <position position="132"/>
    </location>
</feature>
<dbReference type="InterPro" id="IPR050083">
    <property type="entry name" value="HtpX_protease"/>
</dbReference>
<keyword evidence="4 12" id="KW-0645">Protease</keyword>
<reference evidence="14 15" key="2">
    <citation type="journal article" date="2012" name="Stand. Genomic Sci.">
        <title>Complete genome sequence of the thermophilic sulfate-reducing ocean bacterium Thermodesulfatator indicus type strain (CIR29812(T)).</title>
        <authorList>
            <person name="Anderson I."/>
            <person name="Saunders E."/>
            <person name="Lapidus A."/>
            <person name="Nolan M."/>
            <person name="Lucas S."/>
            <person name="Tice H."/>
            <person name="Del Rio T.G."/>
            <person name="Cheng J.F."/>
            <person name="Han C."/>
            <person name="Tapia R."/>
            <person name="Goodwin L.A."/>
            <person name="Pitluck S."/>
            <person name="Liolios K."/>
            <person name="Mavromatis K."/>
            <person name="Pagani I."/>
            <person name="Ivanova N."/>
            <person name="Mikhailova N."/>
            <person name="Pati A."/>
            <person name="Chen A."/>
            <person name="Palaniappan K."/>
            <person name="Land M."/>
            <person name="Hauser L."/>
            <person name="Jeffries C.D."/>
            <person name="Chang Y.J."/>
            <person name="Brambilla E.M."/>
            <person name="Rohde M."/>
            <person name="Spring S."/>
            <person name="Goker M."/>
            <person name="Detter J.C."/>
            <person name="Woyke T."/>
            <person name="Bristow J."/>
            <person name="Eisen J.A."/>
            <person name="Markowitz V."/>
            <person name="Hugenholtz P."/>
            <person name="Kyrpides N.C."/>
            <person name="Klenk H.P."/>
        </authorList>
    </citation>
    <scope>NUCLEOTIDE SEQUENCE [LARGE SCALE GENOMIC DNA]</scope>
    <source>
        <strain evidence="15">DSM 15286 / JCM 11887 / CIR29812</strain>
    </source>
</reference>
<dbReference type="HOGENOM" id="CLU_042266_3_0_0"/>
<gene>
    <name evidence="12" type="primary">htpX</name>
    <name evidence="14" type="ordered locus">Thein_1677</name>
</gene>
<evidence type="ECO:0000256" key="7">
    <source>
        <dbReference type="ARBA" id="ARBA00022801"/>
    </source>
</evidence>
<dbReference type="EMBL" id="CP002683">
    <property type="protein sequence ID" value="AEH45535.1"/>
    <property type="molecule type" value="Genomic_DNA"/>
</dbReference>
<comment type="cofactor">
    <cofactor evidence="12">
        <name>Zn(2+)</name>
        <dbReference type="ChEBI" id="CHEBI:29105"/>
    </cofactor>
    <text evidence="12">Binds 1 zinc ion per subunit.</text>
</comment>
<dbReference type="NCBIfam" id="NF002826">
    <property type="entry name" value="PRK03001.1"/>
    <property type="match status" value="1"/>
</dbReference>
<feature type="transmembrane region" description="Helical" evidence="12">
    <location>
        <begin position="178"/>
        <end position="199"/>
    </location>
</feature>
<dbReference type="FunCoup" id="F8AB79">
    <property type="interactions" value="236"/>
</dbReference>
<evidence type="ECO:0000256" key="9">
    <source>
        <dbReference type="ARBA" id="ARBA00022989"/>
    </source>
</evidence>
<dbReference type="GO" id="GO:0004222">
    <property type="term" value="F:metalloendopeptidase activity"/>
    <property type="evidence" value="ECO:0007669"/>
    <property type="project" value="UniProtKB-UniRule"/>
</dbReference>
<comment type="subcellular location">
    <subcellularLocation>
        <location evidence="12">Cell inner membrane</location>
        <topology evidence="12">Multi-pass membrane protein</topology>
    </subcellularLocation>
    <subcellularLocation>
        <location evidence="1">Cell membrane</location>
        <topology evidence="1">Multi-pass membrane protein</topology>
    </subcellularLocation>
</comment>
<proteinExistence type="inferred from homology"/>
<keyword evidence="7 12" id="KW-0378">Hydrolase</keyword>
<dbReference type="PANTHER" id="PTHR43221:SF1">
    <property type="entry name" value="PROTEASE HTPX"/>
    <property type="match status" value="1"/>
</dbReference>
<keyword evidence="15" id="KW-1185">Reference proteome</keyword>
<feature type="domain" description="Peptidase M48" evidence="13">
    <location>
        <begin position="64"/>
        <end position="281"/>
    </location>
</feature>
<dbReference type="KEGG" id="tid:Thein_1677"/>
<protein>
    <recommendedName>
        <fullName evidence="12">Protease HtpX homolog</fullName>
        <ecNumber evidence="12">3.4.24.-</ecNumber>
    </recommendedName>
</protein>
<feature type="transmembrane region" description="Helical" evidence="12">
    <location>
        <begin position="7"/>
        <end position="25"/>
    </location>
</feature>
<feature type="transmembrane region" description="Helical" evidence="12">
    <location>
        <begin position="141"/>
        <end position="158"/>
    </location>
</feature>
<evidence type="ECO:0000256" key="10">
    <source>
        <dbReference type="ARBA" id="ARBA00023049"/>
    </source>
</evidence>
<evidence type="ECO:0000259" key="13">
    <source>
        <dbReference type="Pfam" id="PF01435"/>
    </source>
</evidence>
<keyword evidence="6 12" id="KW-0479">Metal-binding</keyword>
<dbReference type="InParanoid" id="F8AB79"/>
<evidence type="ECO:0000256" key="1">
    <source>
        <dbReference type="ARBA" id="ARBA00004651"/>
    </source>
</evidence>
<dbReference type="STRING" id="667014.Thein_1677"/>
<dbReference type="CDD" id="cd07336">
    <property type="entry name" value="M48B_HtpX_like"/>
    <property type="match status" value="1"/>
</dbReference>
<dbReference type="PANTHER" id="PTHR43221">
    <property type="entry name" value="PROTEASE HTPX"/>
    <property type="match status" value="1"/>
</dbReference>
<evidence type="ECO:0000256" key="6">
    <source>
        <dbReference type="ARBA" id="ARBA00022723"/>
    </source>
</evidence>
<dbReference type="Gene3D" id="3.30.2010.10">
    <property type="entry name" value="Metalloproteases ('zincins'), catalytic domain"/>
    <property type="match status" value="1"/>
</dbReference>
<comment type="similarity">
    <text evidence="2 12">Belongs to the peptidase M48B family.</text>
</comment>
<evidence type="ECO:0000256" key="11">
    <source>
        <dbReference type="ARBA" id="ARBA00023136"/>
    </source>
</evidence>
<dbReference type="PATRIC" id="fig|667014.3.peg.1726"/>
<evidence type="ECO:0000256" key="2">
    <source>
        <dbReference type="ARBA" id="ARBA00009779"/>
    </source>
</evidence>
<keyword evidence="12" id="KW-0997">Cell inner membrane</keyword>
<dbReference type="Proteomes" id="UP000006793">
    <property type="component" value="Chromosome"/>
</dbReference>
<keyword evidence="5 12" id="KW-0812">Transmembrane</keyword>
<dbReference type="EC" id="3.4.24.-" evidence="12"/>
<dbReference type="AlphaFoldDB" id="F8AB79"/>
<keyword evidence="3 12" id="KW-1003">Cell membrane</keyword>
<dbReference type="HAMAP" id="MF_00188">
    <property type="entry name" value="Pept_M48_protease_HtpX"/>
    <property type="match status" value="1"/>
</dbReference>
<organism evidence="14 15">
    <name type="scientific">Thermodesulfatator indicus (strain DSM 15286 / JCM 11887 / CIR29812)</name>
    <dbReference type="NCBI Taxonomy" id="667014"/>
    <lineage>
        <taxon>Bacteria</taxon>
        <taxon>Pseudomonadati</taxon>
        <taxon>Thermodesulfobacteriota</taxon>
        <taxon>Thermodesulfobacteria</taxon>
        <taxon>Thermodesulfobacteriales</taxon>
        <taxon>Thermodesulfatatoraceae</taxon>
        <taxon>Thermodesulfatator</taxon>
    </lineage>
</organism>
<evidence type="ECO:0000313" key="14">
    <source>
        <dbReference type="EMBL" id="AEH45535.1"/>
    </source>
</evidence>
<sequence length="289" mass="31274">MYNTLKTFILLAALTALFVICGQLLGGKTGAVIALVLAGVMNFFAYWYSDKFVLKMTGAREVSPAEAPELHNIVAKLAAQAGIPKPRVFIMDTDTPNAFATGRNPEKGVVAVTRGIMQILNRDELEGVLAHEIAHIKNRDILISSIAAVIAGAIAYLADMASWSLLFGGLYGDDEDNGVLGYVGIFLMIFLAPLAAMIIQMAVSRSREYLADATGAKICRCPMSLARALEKLDAWNRQVPMQVNPAQAQMFIVNPLAGGSFYKLFSTHPPIEDRIAKLVEMARREGLAA</sequence>
<feature type="transmembrane region" description="Helical" evidence="12">
    <location>
        <begin position="31"/>
        <end position="48"/>
    </location>
</feature>
<feature type="binding site" evidence="12">
    <location>
        <position position="208"/>
    </location>
    <ligand>
        <name>Zn(2+)</name>
        <dbReference type="ChEBI" id="CHEBI:29105"/>
        <note>catalytic</note>
    </ligand>
</feature>
<keyword evidence="8 12" id="KW-0862">Zinc</keyword>
<dbReference type="InterPro" id="IPR022919">
    <property type="entry name" value="Pept_M48_protease_HtpX"/>
</dbReference>
<name>F8AB79_THEID</name>
<keyword evidence="10 12" id="KW-0482">Metalloprotease</keyword>
<dbReference type="InterPro" id="IPR001915">
    <property type="entry name" value="Peptidase_M48"/>
</dbReference>
<evidence type="ECO:0000256" key="5">
    <source>
        <dbReference type="ARBA" id="ARBA00022692"/>
    </source>
</evidence>
<dbReference type="PaxDb" id="667014-Thein_1677"/>
<evidence type="ECO:0000256" key="3">
    <source>
        <dbReference type="ARBA" id="ARBA00022475"/>
    </source>
</evidence>
<keyword evidence="9 12" id="KW-1133">Transmembrane helix</keyword>
<accession>F8AB79</accession>
<dbReference type="GO" id="GO:0008270">
    <property type="term" value="F:zinc ion binding"/>
    <property type="evidence" value="ECO:0007669"/>
    <property type="project" value="UniProtKB-UniRule"/>
</dbReference>
<dbReference type="eggNOG" id="COG0501">
    <property type="taxonomic scope" value="Bacteria"/>
</dbReference>
<feature type="binding site" evidence="12">
    <location>
        <position position="131"/>
    </location>
    <ligand>
        <name>Zn(2+)</name>
        <dbReference type="ChEBI" id="CHEBI:29105"/>
        <note>catalytic</note>
    </ligand>
</feature>
<dbReference type="Pfam" id="PF01435">
    <property type="entry name" value="Peptidase_M48"/>
    <property type="match status" value="1"/>
</dbReference>
<dbReference type="OrthoDB" id="15218at2"/>
<dbReference type="GO" id="GO:0005886">
    <property type="term" value="C:plasma membrane"/>
    <property type="evidence" value="ECO:0007669"/>
    <property type="project" value="UniProtKB-SubCell"/>
</dbReference>
<evidence type="ECO:0000256" key="4">
    <source>
        <dbReference type="ARBA" id="ARBA00022670"/>
    </source>
</evidence>
<feature type="binding site" evidence="12">
    <location>
        <position position="135"/>
    </location>
    <ligand>
        <name>Zn(2+)</name>
        <dbReference type="ChEBI" id="CHEBI:29105"/>
        <note>catalytic</note>
    </ligand>
</feature>
<reference evidence="15" key="1">
    <citation type="submission" date="2011-04" db="EMBL/GenBank/DDBJ databases">
        <title>The complete genome of Thermodesulfatator indicus DSM 15286.</title>
        <authorList>
            <person name="Lucas S."/>
            <person name="Copeland A."/>
            <person name="Lapidus A."/>
            <person name="Bruce D."/>
            <person name="Goodwin L."/>
            <person name="Pitluck S."/>
            <person name="Peters L."/>
            <person name="Kyrpides N."/>
            <person name="Mavromatis K."/>
            <person name="Pagani I."/>
            <person name="Ivanova N."/>
            <person name="Saunders L."/>
            <person name="Detter J.C."/>
            <person name="Tapia R."/>
            <person name="Han C."/>
            <person name="Land M."/>
            <person name="Hauser L."/>
            <person name="Markowitz V."/>
            <person name="Cheng J.-F."/>
            <person name="Hugenholtz P."/>
            <person name="Woyke T."/>
            <person name="Wu D."/>
            <person name="Spring S."/>
            <person name="Schroeder M."/>
            <person name="Brambilla E."/>
            <person name="Klenk H.-P."/>
            <person name="Eisen J.A."/>
        </authorList>
    </citation>
    <scope>NUCLEOTIDE SEQUENCE [LARGE SCALE GENOMIC DNA]</scope>
    <source>
        <strain evidence="15">DSM 15286 / JCM 11887 / CIR29812</strain>
    </source>
</reference>
<evidence type="ECO:0000256" key="8">
    <source>
        <dbReference type="ARBA" id="ARBA00022833"/>
    </source>
</evidence>
<evidence type="ECO:0000256" key="12">
    <source>
        <dbReference type="HAMAP-Rule" id="MF_00188"/>
    </source>
</evidence>
<keyword evidence="11 12" id="KW-0472">Membrane</keyword>
<evidence type="ECO:0000313" key="15">
    <source>
        <dbReference type="Proteomes" id="UP000006793"/>
    </source>
</evidence>